<evidence type="ECO:0000256" key="1">
    <source>
        <dbReference type="SAM" id="Phobius"/>
    </source>
</evidence>
<dbReference type="EMBL" id="MGES01000014">
    <property type="protein sequence ID" value="OGL89117.1"/>
    <property type="molecule type" value="Genomic_DNA"/>
</dbReference>
<evidence type="ECO:0000313" key="2">
    <source>
        <dbReference type="EMBL" id="OGL89117.1"/>
    </source>
</evidence>
<feature type="transmembrane region" description="Helical" evidence="1">
    <location>
        <begin position="15"/>
        <end position="35"/>
    </location>
</feature>
<feature type="transmembrane region" description="Helical" evidence="1">
    <location>
        <begin position="56"/>
        <end position="85"/>
    </location>
</feature>
<evidence type="ECO:0008006" key="4">
    <source>
        <dbReference type="Google" id="ProtNLM"/>
    </source>
</evidence>
<keyword evidence="1" id="KW-0812">Transmembrane</keyword>
<gene>
    <name evidence="2" type="ORF">A3H75_00280</name>
</gene>
<sequence length="118" mass="13275">MSTIAVRELVREKMVWMPGALALFLNLAAWIYVAAKISPSEDLFILHYNIHFGVDFLGEWFLAFVPPLVGILFMMANSVLVWWFWMRLRVLSLIVIAATVVLQGTLLGVAVLLVALNT</sequence>
<keyword evidence="1" id="KW-0472">Membrane</keyword>
<comment type="caution">
    <text evidence="2">The sequence shown here is derived from an EMBL/GenBank/DDBJ whole genome shotgun (WGS) entry which is preliminary data.</text>
</comment>
<organism evidence="2 3">
    <name type="scientific">Candidatus Uhrbacteria bacterium RIFCSPLOWO2_02_FULL_51_9</name>
    <dbReference type="NCBI Taxonomy" id="1802410"/>
    <lineage>
        <taxon>Bacteria</taxon>
        <taxon>Candidatus Uhriibacteriota</taxon>
    </lineage>
</organism>
<accession>A0A1F7VGP1</accession>
<proteinExistence type="predicted"/>
<dbReference type="Proteomes" id="UP000176678">
    <property type="component" value="Unassembled WGS sequence"/>
</dbReference>
<reference evidence="2 3" key="1">
    <citation type="journal article" date="2016" name="Nat. Commun.">
        <title>Thousands of microbial genomes shed light on interconnected biogeochemical processes in an aquifer system.</title>
        <authorList>
            <person name="Anantharaman K."/>
            <person name="Brown C.T."/>
            <person name="Hug L.A."/>
            <person name="Sharon I."/>
            <person name="Castelle C.J."/>
            <person name="Probst A.J."/>
            <person name="Thomas B.C."/>
            <person name="Singh A."/>
            <person name="Wilkins M.J."/>
            <person name="Karaoz U."/>
            <person name="Brodie E.L."/>
            <person name="Williams K.H."/>
            <person name="Hubbard S.S."/>
            <person name="Banfield J.F."/>
        </authorList>
    </citation>
    <scope>NUCLEOTIDE SEQUENCE [LARGE SCALE GENOMIC DNA]</scope>
</reference>
<evidence type="ECO:0000313" key="3">
    <source>
        <dbReference type="Proteomes" id="UP000176678"/>
    </source>
</evidence>
<feature type="transmembrane region" description="Helical" evidence="1">
    <location>
        <begin position="91"/>
        <end position="116"/>
    </location>
</feature>
<protein>
    <recommendedName>
        <fullName evidence="4">DUF5658 domain-containing protein</fullName>
    </recommendedName>
</protein>
<keyword evidence="1" id="KW-1133">Transmembrane helix</keyword>
<name>A0A1F7VGP1_9BACT</name>
<dbReference type="AlphaFoldDB" id="A0A1F7VGP1"/>
<dbReference type="STRING" id="1802410.A3H75_00280"/>